<protein>
    <submittedName>
        <fullName evidence="1">Uncharacterized protein</fullName>
    </submittedName>
</protein>
<organism evidence="1 2">
    <name type="scientific">Lentinula lateritia</name>
    <dbReference type="NCBI Taxonomy" id="40482"/>
    <lineage>
        <taxon>Eukaryota</taxon>
        <taxon>Fungi</taxon>
        <taxon>Dikarya</taxon>
        <taxon>Basidiomycota</taxon>
        <taxon>Agaricomycotina</taxon>
        <taxon>Agaricomycetes</taxon>
        <taxon>Agaricomycetidae</taxon>
        <taxon>Agaricales</taxon>
        <taxon>Marasmiineae</taxon>
        <taxon>Omphalotaceae</taxon>
        <taxon>Lentinula</taxon>
    </lineage>
</organism>
<evidence type="ECO:0000313" key="2">
    <source>
        <dbReference type="Proteomes" id="UP001150217"/>
    </source>
</evidence>
<comment type="caution">
    <text evidence="1">The sequence shown here is derived from an EMBL/GenBank/DDBJ whole genome shotgun (WGS) entry which is preliminary data.</text>
</comment>
<reference evidence="1" key="1">
    <citation type="submission" date="2022-08" db="EMBL/GenBank/DDBJ databases">
        <title>A Global Phylogenomic Analysis of the Shiitake Genus Lentinula.</title>
        <authorList>
            <consortium name="DOE Joint Genome Institute"/>
            <person name="Sierra-Patev S."/>
            <person name="Min B."/>
            <person name="Naranjo-Ortiz M."/>
            <person name="Looney B."/>
            <person name="Konkel Z."/>
            <person name="Slot J.C."/>
            <person name="Sakamoto Y."/>
            <person name="Steenwyk J.L."/>
            <person name="Rokas A."/>
            <person name="Carro J."/>
            <person name="Camarero S."/>
            <person name="Ferreira P."/>
            <person name="Molpeceres G."/>
            <person name="Ruiz-Duenas F.J."/>
            <person name="Serrano A."/>
            <person name="Henrissat B."/>
            <person name="Drula E."/>
            <person name="Hughes K.W."/>
            <person name="Mata J.L."/>
            <person name="Ishikawa N.K."/>
            <person name="Vargas-Isla R."/>
            <person name="Ushijima S."/>
            <person name="Smith C.A."/>
            <person name="Ahrendt S."/>
            <person name="Andreopoulos W."/>
            <person name="He G."/>
            <person name="Labutti K."/>
            <person name="Lipzen A."/>
            <person name="Ng V."/>
            <person name="Riley R."/>
            <person name="Sandor L."/>
            <person name="Barry K."/>
            <person name="Martinez A.T."/>
            <person name="Xiao Y."/>
            <person name="Gibbons J.G."/>
            <person name="Terashima K."/>
            <person name="Grigoriev I.V."/>
            <person name="Hibbett D.S."/>
        </authorList>
    </citation>
    <scope>NUCLEOTIDE SEQUENCE</scope>
    <source>
        <strain evidence="1">RHP3577 ss4</strain>
    </source>
</reference>
<dbReference type="EMBL" id="JANVFT010000020">
    <property type="protein sequence ID" value="KAJ4497530.1"/>
    <property type="molecule type" value="Genomic_DNA"/>
</dbReference>
<name>A0ABQ8VSK6_9AGAR</name>
<dbReference type="Proteomes" id="UP001150217">
    <property type="component" value="Unassembled WGS sequence"/>
</dbReference>
<proteinExistence type="predicted"/>
<keyword evidence="2" id="KW-1185">Reference proteome</keyword>
<evidence type="ECO:0000313" key="1">
    <source>
        <dbReference type="EMBL" id="KAJ4497530.1"/>
    </source>
</evidence>
<gene>
    <name evidence="1" type="ORF">C8R41DRAFT_208889</name>
</gene>
<sequence length="71" mass="7682">MGCFRIVSSIDISVNQSVRSSIPSVLRHADIASLPAKVPVLDASCMYADPFDFYSERIKAPSSFVETSATV</sequence>
<accession>A0ABQ8VSK6</accession>